<comment type="caution">
    <text evidence="3">The sequence shown here is derived from an EMBL/GenBank/DDBJ whole genome shotgun (WGS) entry which is preliminary data.</text>
</comment>
<keyword evidence="1" id="KW-0238">DNA-binding</keyword>
<dbReference type="GO" id="GO:0003677">
    <property type="term" value="F:DNA binding"/>
    <property type="evidence" value="ECO:0007669"/>
    <property type="project" value="UniProtKB-KW"/>
</dbReference>
<dbReference type="PROSITE" id="PS50943">
    <property type="entry name" value="HTH_CROC1"/>
    <property type="match status" value="1"/>
</dbReference>
<dbReference type="Proteomes" id="UP001146670">
    <property type="component" value="Unassembled WGS sequence"/>
</dbReference>
<feature type="domain" description="HTH cro/C1-type" evidence="2">
    <location>
        <begin position="7"/>
        <end position="61"/>
    </location>
</feature>
<evidence type="ECO:0000313" key="4">
    <source>
        <dbReference type="Proteomes" id="UP001146670"/>
    </source>
</evidence>
<proteinExistence type="predicted"/>
<name>A0A9X3FQ42_9LACT</name>
<dbReference type="Pfam" id="PF01381">
    <property type="entry name" value="HTH_3"/>
    <property type="match status" value="1"/>
</dbReference>
<dbReference type="Gene3D" id="1.10.260.40">
    <property type="entry name" value="lambda repressor-like DNA-binding domains"/>
    <property type="match status" value="1"/>
</dbReference>
<accession>A0A9X3FQ42</accession>
<dbReference type="InterPro" id="IPR001387">
    <property type="entry name" value="Cro/C1-type_HTH"/>
</dbReference>
<reference evidence="3" key="1">
    <citation type="submission" date="2022-12" db="EMBL/GenBank/DDBJ databases">
        <title>Description and comparative metabolic analysis of Aerococcus sp. nov., isolated from the feces of a pig.</title>
        <authorList>
            <person name="Chang Y.-H."/>
        </authorList>
    </citation>
    <scope>NUCLEOTIDE SEQUENCE</scope>
    <source>
        <strain evidence="3">YH-aer222</strain>
    </source>
</reference>
<dbReference type="AlphaFoldDB" id="A0A9X3FQ42"/>
<sequence>MDIGSRIHELRINRGLTVKEVASRVGVSAAFISSVEHHASNVSFEKLEIICRVLNVTMADFFKEDTLPTDQEFADRIKTLNPDQRRALYHFLVTIT</sequence>
<dbReference type="GO" id="GO:0003700">
    <property type="term" value="F:DNA-binding transcription factor activity"/>
    <property type="evidence" value="ECO:0007669"/>
    <property type="project" value="TreeGrafter"/>
</dbReference>
<gene>
    <name evidence="3" type="ORF">OW157_06505</name>
</gene>
<keyword evidence="4" id="KW-1185">Reference proteome</keyword>
<dbReference type="RefSeq" id="WP_268752542.1">
    <property type="nucleotide sequence ID" value="NZ_JAPRFQ010000003.1"/>
</dbReference>
<evidence type="ECO:0000256" key="1">
    <source>
        <dbReference type="ARBA" id="ARBA00023125"/>
    </source>
</evidence>
<dbReference type="SUPFAM" id="SSF47413">
    <property type="entry name" value="lambda repressor-like DNA-binding domains"/>
    <property type="match status" value="1"/>
</dbReference>
<dbReference type="EMBL" id="JAPRFR010000003">
    <property type="protein sequence ID" value="MCZ0726211.1"/>
    <property type="molecule type" value="Genomic_DNA"/>
</dbReference>
<protein>
    <submittedName>
        <fullName evidence="3">Helix-turn-helix transcriptional regulator</fullName>
    </submittedName>
</protein>
<evidence type="ECO:0000259" key="2">
    <source>
        <dbReference type="PROSITE" id="PS50943"/>
    </source>
</evidence>
<dbReference type="InterPro" id="IPR010982">
    <property type="entry name" value="Lambda_DNA-bd_dom_sf"/>
</dbReference>
<dbReference type="SMART" id="SM00530">
    <property type="entry name" value="HTH_XRE"/>
    <property type="match status" value="1"/>
</dbReference>
<dbReference type="PANTHER" id="PTHR46797:SF2">
    <property type="entry name" value="TRANSCRIPTIONAL REGULATOR"/>
    <property type="match status" value="1"/>
</dbReference>
<organism evidence="3 4">
    <name type="scientific">Aerococcus kribbianus</name>
    <dbReference type="NCBI Taxonomy" id="2999064"/>
    <lineage>
        <taxon>Bacteria</taxon>
        <taxon>Bacillati</taxon>
        <taxon>Bacillota</taxon>
        <taxon>Bacilli</taxon>
        <taxon>Lactobacillales</taxon>
        <taxon>Aerococcaceae</taxon>
        <taxon>Aerococcus</taxon>
    </lineage>
</organism>
<dbReference type="GO" id="GO:0005829">
    <property type="term" value="C:cytosol"/>
    <property type="evidence" value="ECO:0007669"/>
    <property type="project" value="TreeGrafter"/>
</dbReference>
<dbReference type="PANTHER" id="PTHR46797">
    <property type="entry name" value="HTH-TYPE TRANSCRIPTIONAL REGULATOR"/>
    <property type="match status" value="1"/>
</dbReference>
<evidence type="ECO:0000313" key="3">
    <source>
        <dbReference type="EMBL" id="MCZ0726211.1"/>
    </source>
</evidence>
<dbReference type="CDD" id="cd00093">
    <property type="entry name" value="HTH_XRE"/>
    <property type="match status" value="1"/>
</dbReference>
<dbReference type="InterPro" id="IPR050807">
    <property type="entry name" value="TransReg_Diox_bact_type"/>
</dbReference>